<protein>
    <submittedName>
        <fullName evidence="6">HTH-type transcriptional regulator GltC</fullName>
    </submittedName>
</protein>
<organism evidence="6 7">
    <name type="scientific">Cerasibacillus quisquiliarum</name>
    <dbReference type="NCBI Taxonomy" id="227865"/>
    <lineage>
        <taxon>Bacteria</taxon>
        <taxon>Bacillati</taxon>
        <taxon>Bacillota</taxon>
        <taxon>Bacilli</taxon>
        <taxon>Bacillales</taxon>
        <taxon>Bacillaceae</taxon>
        <taxon>Cerasibacillus</taxon>
    </lineage>
</organism>
<keyword evidence="2" id="KW-0805">Transcription regulation</keyword>
<proteinExistence type="inferred from homology"/>
<dbReference type="FunFam" id="1.10.10.10:FF:000001">
    <property type="entry name" value="LysR family transcriptional regulator"/>
    <property type="match status" value="1"/>
</dbReference>
<name>A0A511UW46_9BACI</name>
<dbReference type="PROSITE" id="PS50931">
    <property type="entry name" value="HTH_LYSR"/>
    <property type="match status" value="1"/>
</dbReference>
<dbReference type="EMBL" id="BJXW01000011">
    <property type="protein sequence ID" value="GEN30817.1"/>
    <property type="molecule type" value="Genomic_DNA"/>
</dbReference>
<evidence type="ECO:0000313" key="7">
    <source>
        <dbReference type="Proteomes" id="UP000321491"/>
    </source>
</evidence>
<dbReference type="PANTHER" id="PTHR30346">
    <property type="entry name" value="TRANSCRIPTIONAL DUAL REGULATOR HCAR-RELATED"/>
    <property type="match status" value="1"/>
</dbReference>
<dbReference type="InterPro" id="IPR036390">
    <property type="entry name" value="WH_DNA-bd_sf"/>
</dbReference>
<dbReference type="OrthoDB" id="9803735at2"/>
<comment type="similarity">
    <text evidence="1">Belongs to the LysR transcriptional regulatory family.</text>
</comment>
<keyword evidence="3" id="KW-0238">DNA-binding</keyword>
<evidence type="ECO:0000256" key="4">
    <source>
        <dbReference type="ARBA" id="ARBA00023163"/>
    </source>
</evidence>
<keyword evidence="4" id="KW-0804">Transcription</keyword>
<dbReference type="Proteomes" id="UP000321491">
    <property type="component" value="Unassembled WGS sequence"/>
</dbReference>
<dbReference type="InterPro" id="IPR000847">
    <property type="entry name" value="LysR_HTH_N"/>
</dbReference>
<dbReference type="CDD" id="cd08434">
    <property type="entry name" value="PBP2_GltC_like"/>
    <property type="match status" value="1"/>
</dbReference>
<comment type="caution">
    <text evidence="6">The sequence shown here is derived from an EMBL/GenBank/DDBJ whole genome shotgun (WGS) entry which is preliminary data.</text>
</comment>
<sequence length="306" mass="34675">MELRQLIYFIEVAKREHMTEAAEALHVAQSAISRQIANLEAELEVDLFIRDGRNVRLTRVGEVFLEHAERAVHAIHYAKRVVKEHTDPERGMIHIGFTSSLASLILPTLISAFRKKYPHIKFQLNQASHNELEKRLVLGEINLALLGPVPTKKERIKGTILFQEKIVALLPEAHPLANEKAVSLDQLRKDVFVLYPEGYVLRKMVTDACKQLGFKPEVSFEGQDIDTIKGLVSAGLGISLIPEITIANDMPKGIAIVDLKNPNVRRTVGMITPAERELLPAEKLFYHFAIDFFSRLERFQYQNLSI</sequence>
<evidence type="ECO:0000256" key="3">
    <source>
        <dbReference type="ARBA" id="ARBA00023125"/>
    </source>
</evidence>
<dbReference type="InterPro" id="IPR036388">
    <property type="entry name" value="WH-like_DNA-bd_sf"/>
</dbReference>
<evidence type="ECO:0000256" key="2">
    <source>
        <dbReference type="ARBA" id="ARBA00023015"/>
    </source>
</evidence>
<accession>A0A511UW46</accession>
<feature type="domain" description="HTH lysR-type" evidence="5">
    <location>
        <begin position="1"/>
        <end position="58"/>
    </location>
</feature>
<dbReference type="GO" id="GO:0003677">
    <property type="term" value="F:DNA binding"/>
    <property type="evidence" value="ECO:0007669"/>
    <property type="project" value="UniProtKB-KW"/>
</dbReference>
<reference evidence="6 7" key="1">
    <citation type="submission" date="2019-07" db="EMBL/GenBank/DDBJ databases">
        <title>Whole genome shotgun sequence of Cerasibacillus quisquiliarum NBRC 102429.</title>
        <authorList>
            <person name="Hosoyama A."/>
            <person name="Uohara A."/>
            <person name="Ohji S."/>
            <person name="Ichikawa N."/>
        </authorList>
    </citation>
    <scope>NUCLEOTIDE SEQUENCE [LARGE SCALE GENOMIC DNA]</scope>
    <source>
        <strain evidence="6 7">NBRC 102429</strain>
    </source>
</reference>
<dbReference type="Pfam" id="PF03466">
    <property type="entry name" value="LysR_substrate"/>
    <property type="match status" value="1"/>
</dbReference>
<dbReference type="PRINTS" id="PR00039">
    <property type="entry name" value="HTHLYSR"/>
</dbReference>
<dbReference type="Gene3D" id="3.40.190.290">
    <property type="match status" value="1"/>
</dbReference>
<dbReference type="AlphaFoldDB" id="A0A511UW46"/>
<dbReference type="RefSeq" id="WP_146936456.1">
    <property type="nucleotide sequence ID" value="NZ_BJXW01000011.1"/>
</dbReference>
<gene>
    <name evidence="6" type="primary">gltC</name>
    <name evidence="6" type="ORF">CQU01_10550</name>
</gene>
<evidence type="ECO:0000259" key="5">
    <source>
        <dbReference type="PROSITE" id="PS50931"/>
    </source>
</evidence>
<evidence type="ECO:0000256" key="1">
    <source>
        <dbReference type="ARBA" id="ARBA00009437"/>
    </source>
</evidence>
<dbReference type="GO" id="GO:0032993">
    <property type="term" value="C:protein-DNA complex"/>
    <property type="evidence" value="ECO:0007669"/>
    <property type="project" value="TreeGrafter"/>
</dbReference>
<dbReference type="GO" id="GO:0003700">
    <property type="term" value="F:DNA-binding transcription factor activity"/>
    <property type="evidence" value="ECO:0007669"/>
    <property type="project" value="InterPro"/>
</dbReference>
<evidence type="ECO:0000313" key="6">
    <source>
        <dbReference type="EMBL" id="GEN30817.1"/>
    </source>
</evidence>
<dbReference type="SUPFAM" id="SSF53850">
    <property type="entry name" value="Periplasmic binding protein-like II"/>
    <property type="match status" value="1"/>
</dbReference>
<dbReference type="Pfam" id="PF00126">
    <property type="entry name" value="HTH_1"/>
    <property type="match status" value="1"/>
</dbReference>
<keyword evidence="7" id="KW-1185">Reference proteome</keyword>
<dbReference type="SUPFAM" id="SSF46785">
    <property type="entry name" value="Winged helix' DNA-binding domain"/>
    <property type="match status" value="1"/>
</dbReference>
<dbReference type="Gene3D" id="1.10.10.10">
    <property type="entry name" value="Winged helix-like DNA-binding domain superfamily/Winged helix DNA-binding domain"/>
    <property type="match status" value="1"/>
</dbReference>
<dbReference type="PANTHER" id="PTHR30346:SF28">
    <property type="entry name" value="HTH-TYPE TRANSCRIPTIONAL REGULATOR CYNR"/>
    <property type="match status" value="1"/>
</dbReference>
<dbReference type="InterPro" id="IPR005119">
    <property type="entry name" value="LysR_subst-bd"/>
</dbReference>